<dbReference type="PANTHER" id="PTHR37483">
    <property type="entry name" value="UPF0125 PROTEIN RATB"/>
    <property type="match status" value="1"/>
</dbReference>
<dbReference type="AlphaFoldDB" id="A0A1I4YXU9"/>
<evidence type="ECO:0000256" key="1">
    <source>
        <dbReference type="ARBA" id="ARBA00010645"/>
    </source>
</evidence>
<evidence type="ECO:0000256" key="2">
    <source>
        <dbReference type="HAMAP-Rule" id="MF_00460"/>
    </source>
</evidence>
<protein>
    <recommendedName>
        <fullName evidence="2">UPF0125 protein SAMN05660284_01445</fullName>
    </recommendedName>
</protein>
<dbReference type="Proteomes" id="UP000242869">
    <property type="component" value="Unassembled WGS sequence"/>
</dbReference>
<accession>A0A1I4YXU9</accession>
<evidence type="ECO:0000313" key="3">
    <source>
        <dbReference type="EMBL" id="SFN42509.1"/>
    </source>
</evidence>
<dbReference type="InterPro" id="IPR016155">
    <property type="entry name" value="Mopterin_synth/thiamin_S_b"/>
</dbReference>
<organism evidence="3 4">
    <name type="scientific">Formivibrio citricus</name>
    <dbReference type="NCBI Taxonomy" id="83765"/>
    <lineage>
        <taxon>Bacteria</taxon>
        <taxon>Pseudomonadati</taxon>
        <taxon>Pseudomonadota</taxon>
        <taxon>Betaproteobacteria</taxon>
        <taxon>Neisseriales</taxon>
        <taxon>Chitinibacteraceae</taxon>
        <taxon>Formivibrio</taxon>
    </lineage>
</organism>
<dbReference type="Pfam" id="PF03658">
    <property type="entry name" value="Ub-RnfH"/>
    <property type="match status" value="1"/>
</dbReference>
<dbReference type="STRING" id="83765.SAMN05660284_01445"/>
<proteinExistence type="inferred from homology"/>
<comment type="similarity">
    <text evidence="1 2">Belongs to the UPF0125 (RnfH) family.</text>
</comment>
<name>A0A1I4YXU9_9NEIS</name>
<reference evidence="4" key="1">
    <citation type="submission" date="2016-10" db="EMBL/GenBank/DDBJ databases">
        <authorList>
            <person name="Varghese N."/>
            <person name="Submissions S."/>
        </authorList>
    </citation>
    <scope>NUCLEOTIDE SEQUENCE [LARGE SCALE GENOMIC DNA]</scope>
    <source>
        <strain evidence="4">DSM 6150</strain>
    </source>
</reference>
<dbReference type="InterPro" id="IPR037021">
    <property type="entry name" value="RnfH_sf"/>
</dbReference>
<gene>
    <name evidence="3" type="ORF">SAMN05660284_01445</name>
</gene>
<keyword evidence="4" id="KW-1185">Reference proteome</keyword>
<dbReference type="SUPFAM" id="SSF54285">
    <property type="entry name" value="MoaD/ThiS"/>
    <property type="match status" value="1"/>
</dbReference>
<dbReference type="PANTHER" id="PTHR37483:SF1">
    <property type="entry name" value="UPF0125 PROTEIN RATB"/>
    <property type="match status" value="1"/>
</dbReference>
<dbReference type="EMBL" id="FOVE01000009">
    <property type="protein sequence ID" value="SFN42509.1"/>
    <property type="molecule type" value="Genomic_DNA"/>
</dbReference>
<dbReference type="RefSeq" id="WP_091193560.1">
    <property type="nucleotide sequence ID" value="NZ_FOVE01000009.1"/>
</dbReference>
<dbReference type="HAMAP" id="MF_00460">
    <property type="entry name" value="UPF0125_RnfH"/>
    <property type="match status" value="1"/>
</dbReference>
<evidence type="ECO:0000313" key="4">
    <source>
        <dbReference type="Proteomes" id="UP000242869"/>
    </source>
</evidence>
<dbReference type="Gene3D" id="3.10.20.280">
    <property type="entry name" value="RnfH-like"/>
    <property type="match status" value="1"/>
</dbReference>
<sequence length="92" mass="10082">MSLSVSVACVEAFRQVWVKLELEEGATVADAIARARLEKTIPGFTLEGHRFGIFGKAATAETELKPGDRVEVVRPIVCDPEMVPRRPGSEEE</sequence>
<dbReference type="InterPro" id="IPR005346">
    <property type="entry name" value="RnfH"/>
</dbReference>
<dbReference type="OrthoDB" id="9796575at2"/>